<dbReference type="InterPro" id="IPR011227">
    <property type="entry name" value="UCP029730"/>
</dbReference>
<dbReference type="SUPFAM" id="SSF53187">
    <property type="entry name" value="Zn-dependent exopeptidases"/>
    <property type="match status" value="1"/>
</dbReference>
<protein>
    <submittedName>
        <fullName evidence="1">Putative N-formylglutamate amidohydrolase</fullName>
    </submittedName>
</protein>
<dbReference type="Gene3D" id="3.40.630.40">
    <property type="entry name" value="Zn-dependent exopeptidases"/>
    <property type="match status" value="1"/>
</dbReference>
<dbReference type="InterPro" id="IPR007709">
    <property type="entry name" value="N-FG_amidohydro"/>
</dbReference>
<sequence length="283" mass="31498">MRVAPSHGIKRLSLIIARNPEMPDFQPYEIIEGDYDKGMVLLADHATNLLPPEYGRLGLAAEAFQRHIAFDIGIEGLTRDLAARLGVPAVMSRFSRLLIDPNRGEDDPTLIMKISDGAIIPGNHPITQDEWDVRLNAYHRPYHRAVGSVLEKVAEQSGKAPLVFSLHSYTPFWKDVARPWHAAVLWDTDDRAVTPLIAHLRAPGDILVGDNEPYDGALKGDTMYRHCMVKGIPHALLEVRQDLIGDDAGIAEWAARLAPIFAAMNDDLTLHDYKQFASRTGPY</sequence>
<proteinExistence type="predicted"/>
<gene>
    <name evidence="1" type="ORF">GGQ73_002045</name>
</gene>
<comment type="caution">
    <text evidence="1">The sequence shown here is derived from an EMBL/GenBank/DDBJ whole genome shotgun (WGS) entry which is preliminary data.</text>
</comment>
<keyword evidence="1" id="KW-0378">Hydrolase</keyword>
<dbReference type="AlphaFoldDB" id="A0A7W6G256"/>
<evidence type="ECO:0000313" key="2">
    <source>
        <dbReference type="Proteomes" id="UP000565286"/>
    </source>
</evidence>
<dbReference type="EMBL" id="JACIDV010000005">
    <property type="protein sequence ID" value="MBB3946099.1"/>
    <property type="molecule type" value="Genomic_DNA"/>
</dbReference>
<organism evidence="1 2">
    <name type="scientific">Rhizobium skierniewicense</name>
    <dbReference type="NCBI Taxonomy" id="984260"/>
    <lineage>
        <taxon>Bacteria</taxon>
        <taxon>Pseudomonadati</taxon>
        <taxon>Pseudomonadota</taxon>
        <taxon>Alphaproteobacteria</taxon>
        <taxon>Hyphomicrobiales</taxon>
        <taxon>Rhizobiaceae</taxon>
        <taxon>Rhizobium/Agrobacterium group</taxon>
        <taxon>Rhizobium</taxon>
    </lineage>
</organism>
<dbReference type="GO" id="GO:0016787">
    <property type="term" value="F:hydrolase activity"/>
    <property type="evidence" value="ECO:0007669"/>
    <property type="project" value="UniProtKB-KW"/>
</dbReference>
<evidence type="ECO:0000313" key="1">
    <source>
        <dbReference type="EMBL" id="MBB3946099.1"/>
    </source>
</evidence>
<dbReference type="Pfam" id="PF05013">
    <property type="entry name" value="FGase"/>
    <property type="match status" value="1"/>
</dbReference>
<name>A0A7W6G256_9HYPH</name>
<reference evidence="1 2" key="1">
    <citation type="submission" date="2020-08" db="EMBL/GenBank/DDBJ databases">
        <title>Genomic Encyclopedia of Type Strains, Phase IV (KMG-IV): sequencing the most valuable type-strain genomes for metagenomic binning, comparative biology and taxonomic classification.</title>
        <authorList>
            <person name="Goeker M."/>
        </authorList>
    </citation>
    <scope>NUCLEOTIDE SEQUENCE [LARGE SCALE GENOMIC DNA]</scope>
    <source>
        <strain evidence="1 2">DSM 26438</strain>
    </source>
</reference>
<keyword evidence="2" id="KW-1185">Reference proteome</keyword>
<accession>A0A7W6G256</accession>
<dbReference type="Proteomes" id="UP000565286">
    <property type="component" value="Unassembled WGS sequence"/>
</dbReference>
<dbReference type="PIRSF" id="PIRSF029730">
    <property type="entry name" value="UCP029730"/>
    <property type="match status" value="1"/>
</dbReference>